<name>A0ABW8UBL3_9GAMM</name>
<dbReference type="Proteomes" id="UP001624684">
    <property type="component" value="Unassembled WGS sequence"/>
</dbReference>
<dbReference type="EMBL" id="JBJJXE010000006">
    <property type="protein sequence ID" value="MFL1732426.1"/>
    <property type="molecule type" value="Genomic_DNA"/>
</dbReference>
<keyword evidence="3" id="KW-1185">Reference proteome</keyword>
<feature type="chain" id="PRO_5046088726" evidence="1">
    <location>
        <begin position="22"/>
        <end position="115"/>
    </location>
</feature>
<gene>
    <name evidence="2" type="ORF">ACJHVH_05370</name>
</gene>
<reference evidence="2 3" key="1">
    <citation type="submission" date="2024-11" db="EMBL/GenBank/DDBJ databases">
        <title>First Report of Moraxella oculi in Brazil in an Infectious Bovine Keratoconjunctivitis Outbreak.</title>
        <authorList>
            <person name="Carvalho C.V."/>
            <person name="Domingues R."/>
            <person name="Coutinho C."/>
            <person name="Honorio N.T.B.S."/>
            <person name="Faza D.R.L.R."/>
            <person name="Carvalho W.A."/>
            <person name="Machado A.B.F."/>
            <person name="Martins M.F."/>
            <person name="Gaspar E.B."/>
        </authorList>
    </citation>
    <scope>NUCLEOTIDE SEQUENCE [LARGE SCALE GENOMIC DNA]</scope>
    <source>
        <strain evidence="2 3">2117LE</strain>
    </source>
</reference>
<sequence length="115" mass="12903">MNVLYWCLLLMLACSTQSSNAITIYQSIGKHGEPTYSQFPPNGQYVILNFYLPKSKQLPTELQKQCQILRDNLAVLSAGGVIQEMDEQGNQKLLNADEVALRTSQTKTALQQHCQ</sequence>
<organism evidence="2 3">
    <name type="scientific">Moraxella oculi</name>
    <dbReference type="NCBI Taxonomy" id="2940516"/>
    <lineage>
        <taxon>Bacteria</taxon>
        <taxon>Pseudomonadati</taxon>
        <taxon>Pseudomonadota</taxon>
        <taxon>Gammaproteobacteria</taxon>
        <taxon>Moraxellales</taxon>
        <taxon>Moraxellaceae</taxon>
        <taxon>Moraxella</taxon>
    </lineage>
</organism>
<evidence type="ECO:0000313" key="3">
    <source>
        <dbReference type="Proteomes" id="UP001624684"/>
    </source>
</evidence>
<feature type="signal peptide" evidence="1">
    <location>
        <begin position="1"/>
        <end position="21"/>
    </location>
</feature>
<dbReference type="RefSeq" id="WP_249101140.1">
    <property type="nucleotide sequence ID" value="NZ_JAMBAQ010000014.1"/>
</dbReference>
<accession>A0ABW8UBL3</accession>
<evidence type="ECO:0000256" key="1">
    <source>
        <dbReference type="SAM" id="SignalP"/>
    </source>
</evidence>
<keyword evidence="1" id="KW-0732">Signal</keyword>
<comment type="caution">
    <text evidence="2">The sequence shown here is derived from an EMBL/GenBank/DDBJ whole genome shotgun (WGS) entry which is preliminary data.</text>
</comment>
<evidence type="ECO:0000313" key="2">
    <source>
        <dbReference type="EMBL" id="MFL1732426.1"/>
    </source>
</evidence>
<protein>
    <submittedName>
        <fullName evidence="2">Uncharacterized protein</fullName>
    </submittedName>
</protein>
<proteinExistence type="predicted"/>